<gene>
    <name evidence="5" type="primary">otsB</name>
    <name evidence="5" type="ORF">GRI47_06505</name>
</gene>
<dbReference type="RefSeq" id="WP_160660488.1">
    <property type="nucleotide sequence ID" value="NZ_BAABDV010000001.1"/>
</dbReference>
<dbReference type="EC" id="3.1.3.12" evidence="4"/>
<dbReference type="Gene3D" id="3.40.50.1000">
    <property type="entry name" value="HAD superfamily/HAD-like"/>
    <property type="match status" value="1"/>
</dbReference>
<proteinExistence type="inferred from homology"/>
<dbReference type="Pfam" id="PF02358">
    <property type="entry name" value="Trehalose_PPase"/>
    <property type="match status" value="1"/>
</dbReference>
<evidence type="ECO:0000256" key="1">
    <source>
        <dbReference type="ARBA" id="ARBA00005199"/>
    </source>
</evidence>
<keyword evidence="4" id="KW-0479">Metal-binding</keyword>
<dbReference type="NCBIfam" id="TIGR01484">
    <property type="entry name" value="HAD-SF-IIB"/>
    <property type="match status" value="1"/>
</dbReference>
<dbReference type="GO" id="GO:0005992">
    <property type="term" value="P:trehalose biosynthetic process"/>
    <property type="evidence" value="ECO:0007669"/>
    <property type="project" value="UniProtKB-UniPathway"/>
</dbReference>
<comment type="function">
    <text evidence="4">Removes the phosphate from trehalose 6-phosphate to produce free trehalose.</text>
</comment>
<keyword evidence="6" id="KW-1185">Reference proteome</keyword>
<dbReference type="InterPro" id="IPR003337">
    <property type="entry name" value="Trehalose_PPase"/>
</dbReference>
<dbReference type="AlphaFoldDB" id="A0A844Y6T8"/>
<dbReference type="UniPathway" id="UPA00299"/>
<dbReference type="Gene3D" id="3.30.70.1020">
    <property type="entry name" value="Trehalose-6-phosphate phosphatase related protein, domain 2"/>
    <property type="match status" value="1"/>
</dbReference>
<reference evidence="5 6" key="1">
    <citation type="submission" date="2019-12" db="EMBL/GenBank/DDBJ databases">
        <title>Genomic-based taxomic classification of the family Erythrobacteraceae.</title>
        <authorList>
            <person name="Xu L."/>
        </authorList>
    </citation>
    <scope>NUCLEOTIDE SEQUENCE [LARGE SCALE GENOMIC DNA]</scope>
    <source>
        <strain evidence="5 6">JCM 17468</strain>
    </source>
</reference>
<dbReference type="PANTHER" id="PTHR43768">
    <property type="entry name" value="TREHALOSE 6-PHOSPHATE PHOSPHATASE"/>
    <property type="match status" value="1"/>
</dbReference>
<dbReference type="GO" id="GO:0004805">
    <property type="term" value="F:trehalose-phosphatase activity"/>
    <property type="evidence" value="ECO:0007669"/>
    <property type="project" value="UniProtKB-EC"/>
</dbReference>
<comment type="caution">
    <text evidence="5">The sequence shown here is derived from an EMBL/GenBank/DDBJ whole genome shotgun (WGS) entry which is preliminary data.</text>
</comment>
<dbReference type="GO" id="GO:0046872">
    <property type="term" value="F:metal ion binding"/>
    <property type="evidence" value="ECO:0007669"/>
    <property type="project" value="UniProtKB-KW"/>
</dbReference>
<comment type="similarity">
    <text evidence="2 4">Belongs to the trehalose phosphatase family.</text>
</comment>
<name>A0A844Y6T8_9SPHN</name>
<evidence type="ECO:0000256" key="2">
    <source>
        <dbReference type="ARBA" id="ARBA00008770"/>
    </source>
</evidence>
<protein>
    <recommendedName>
        <fullName evidence="4">Trehalose 6-phosphate phosphatase</fullName>
        <ecNumber evidence="4">3.1.3.12</ecNumber>
    </recommendedName>
</protein>
<comment type="catalytic activity">
    <reaction evidence="4">
        <text>alpha,alpha-trehalose 6-phosphate + H2O = alpha,alpha-trehalose + phosphate</text>
        <dbReference type="Rhea" id="RHEA:23420"/>
        <dbReference type="ChEBI" id="CHEBI:15377"/>
        <dbReference type="ChEBI" id="CHEBI:16551"/>
        <dbReference type="ChEBI" id="CHEBI:43474"/>
        <dbReference type="ChEBI" id="CHEBI:58429"/>
        <dbReference type="EC" id="3.1.3.12"/>
    </reaction>
</comment>
<dbReference type="InterPro" id="IPR023214">
    <property type="entry name" value="HAD_sf"/>
</dbReference>
<organism evidence="5 6">
    <name type="scientific">Qipengyuania pelagi</name>
    <dbReference type="NCBI Taxonomy" id="994320"/>
    <lineage>
        <taxon>Bacteria</taxon>
        <taxon>Pseudomonadati</taxon>
        <taxon>Pseudomonadota</taxon>
        <taxon>Alphaproteobacteria</taxon>
        <taxon>Sphingomonadales</taxon>
        <taxon>Erythrobacteraceae</taxon>
        <taxon>Qipengyuania</taxon>
    </lineage>
</organism>
<dbReference type="Proteomes" id="UP000430272">
    <property type="component" value="Unassembled WGS sequence"/>
</dbReference>
<evidence type="ECO:0000313" key="5">
    <source>
        <dbReference type="EMBL" id="MXO53661.1"/>
    </source>
</evidence>
<dbReference type="InterPro" id="IPR036412">
    <property type="entry name" value="HAD-like_sf"/>
</dbReference>
<keyword evidence="3 4" id="KW-0378">Hydrolase</keyword>
<comment type="cofactor">
    <cofactor evidence="4">
        <name>Mg(2+)</name>
        <dbReference type="ChEBI" id="CHEBI:18420"/>
    </cofactor>
</comment>
<comment type="pathway">
    <text evidence="1 4">Glycan biosynthesis; trehalose biosynthesis.</text>
</comment>
<evidence type="ECO:0000256" key="3">
    <source>
        <dbReference type="ARBA" id="ARBA00022801"/>
    </source>
</evidence>
<dbReference type="NCBIfam" id="TIGR00685">
    <property type="entry name" value="T6PP"/>
    <property type="match status" value="1"/>
</dbReference>
<dbReference type="InterPro" id="IPR044651">
    <property type="entry name" value="OTSB-like"/>
</dbReference>
<sequence>MNQSSALPPPPPLDRLAERGPLALFLDFDGTLVELADTPDAIHVPPTLCARLKALADRLDGRLALVSGRALDDIESHLPDIAVARAGSHGAARKHADGRWLGEEPEGLPEAAVQAMRRLAEREGLLYEAKSHGGALHYRAAPESGAMVLSFARDLAKEHDLDVRSGKAVVELVRPGADKGGAVRAFLETPAFAGAQPWFVGDDVTDDDGFSACAEMGGGGVLVGDRQGSSAHFALANVARTIEWLGL</sequence>
<dbReference type="SUPFAM" id="SSF56784">
    <property type="entry name" value="HAD-like"/>
    <property type="match status" value="1"/>
</dbReference>
<evidence type="ECO:0000313" key="6">
    <source>
        <dbReference type="Proteomes" id="UP000430272"/>
    </source>
</evidence>
<evidence type="ECO:0000256" key="4">
    <source>
        <dbReference type="RuleBase" id="RU361117"/>
    </source>
</evidence>
<keyword evidence="4" id="KW-0460">Magnesium</keyword>
<dbReference type="InterPro" id="IPR006379">
    <property type="entry name" value="HAD-SF_hydro_IIB"/>
</dbReference>
<dbReference type="OrthoDB" id="9814913at2"/>
<dbReference type="EMBL" id="WTYD01000001">
    <property type="protein sequence ID" value="MXO53661.1"/>
    <property type="molecule type" value="Genomic_DNA"/>
</dbReference>
<dbReference type="PANTHER" id="PTHR43768:SF3">
    <property type="entry name" value="TREHALOSE 6-PHOSPHATE PHOSPHATASE"/>
    <property type="match status" value="1"/>
</dbReference>
<accession>A0A844Y6T8</accession>